<evidence type="ECO:0000313" key="3">
    <source>
        <dbReference type="Proteomes" id="UP001500889"/>
    </source>
</evidence>
<feature type="region of interest" description="Disordered" evidence="1">
    <location>
        <begin position="112"/>
        <end position="138"/>
    </location>
</feature>
<name>A0AAU9EWH0_DROMD</name>
<dbReference type="AlphaFoldDB" id="A0AAU9EWH0"/>
<feature type="compositionally biased region" description="Polar residues" evidence="1">
    <location>
        <begin position="121"/>
        <end position="138"/>
    </location>
</feature>
<feature type="region of interest" description="Disordered" evidence="1">
    <location>
        <begin position="1"/>
        <end position="55"/>
    </location>
</feature>
<proteinExistence type="predicted"/>
<feature type="compositionally biased region" description="Low complexity" evidence="1">
    <location>
        <begin position="1"/>
        <end position="37"/>
    </location>
</feature>
<keyword evidence="3" id="KW-1185">Reference proteome</keyword>
<evidence type="ECO:0000313" key="2">
    <source>
        <dbReference type="EMBL" id="BFF88769.1"/>
    </source>
</evidence>
<dbReference type="EMBL" id="AP029263">
    <property type="protein sequence ID" value="BFF88769.1"/>
    <property type="molecule type" value="Genomic_DNA"/>
</dbReference>
<reference evidence="2 3" key="1">
    <citation type="submission" date="2024-02" db="EMBL/GenBank/DDBJ databases">
        <title>A chromosome-level genome assembly of Drosophila madeirensis, a fruit fly species endemic to Madeira island.</title>
        <authorList>
            <person name="Tomihara K."/>
            <person name="Llopart A."/>
            <person name="Yamamoto D."/>
        </authorList>
    </citation>
    <scope>NUCLEOTIDE SEQUENCE [LARGE SCALE GENOMIC DNA]</scope>
    <source>
        <strain evidence="2 3">RF1</strain>
    </source>
</reference>
<organism evidence="2 3">
    <name type="scientific">Drosophila madeirensis</name>
    <name type="common">Fruit fly</name>
    <dbReference type="NCBI Taxonomy" id="30013"/>
    <lineage>
        <taxon>Eukaryota</taxon>
        <taxon>Metazoa</taxon>
        <taxon>Ecdysozoa</taxon>
        <taxon>Arthropoda</taxon>
        <taxon>Hexapoda</taxon>
        <taxon>Insecta</taxon>
        <taxon>Pterygota</taxon>
        <taxon>Neoptera</taxon>
        <taxon>Endopterygota</taxon>
        <taxon>Diptera</taxon>
        <taxon>Brachycera</taxon>
        <taxon>Muscomorpha</taxon>
        <taxon>Ephydroidea</taxon>
        <taxon>Drosophilidae</taxon>
        <taxon>Drosophila</taxon>
        <taxon>Sophophora</taxon>
    </lineage>
</organism>
<dbReference type="Proteomes" id="UP001500889">
    <property type="component" value="Chromosome O"/>
</dbReference>
<evidence type="ECO:0000256" key="1">
    <source>
        <dbReference type="SAM" id="MobiDB-lite"/>
    </source>
</evidence>
<accession>A0AAU9EWH0</accession>
<protein>
    <submittedName>
        <fullName evidence="2">Nuclear pore complex protein Nup50</fullName>
    </submittedName>
</protein>
<gene>
    <name evidence="2" type="ORF">DMAD_07691</name>
</gene>
<sequence length="138" mass="13808">MPKIPSTPAATPVADTATFSFGKPATPASSTKTPPSTLGMMRFSPKPLGESKTEDVSKPCFFSLGAKDNSSSNAETAAVPLKTNGFSFSFKSGGDDKPGGSSSLFAGFGSSAGAAGGDAKPSTSFSFTPGATPFSFSM</sequence>